<evidence type="ECO:0000256" key="7">
    <source>
        <dbReference type="ARBA" id="ARBA00033323"/>
    </source>
</evidence>
<evidence type="ECO:0000256" key="2">
    <source>
        <dbReference type="ARBA" id="ARBA00022598"/>
    </source>
</evidence>
<dbReference type="PANTHER" id="PTHR11766">
    <property type="entry name" value="TYROSYL-TRNA SYNTHETASE"/>
    <property type="match status" value="1"/>
</dbReference>
<feature type="compositionally biased region" description="Polar residues" evidence="10">
    <location>
        <begin position="178"/>
        <end position="189"/>
    </location>
</feature>
<dbReference type="InterPro" id="IPR014729">
    <property type="entry name" value="Rossmann-like_a/b/a_fold"/>
</dbReference>
<evidence type="ECO:0000256" key="6">
    <source>
        <dbReference type="ARBA" id="ARBA00023146"/>
    </source>
</evidence>
<reference evidence="12 13" key="1">
    <citation type="submission" date="2023-08" db="EMBL/GenBank/DDBJ databases">
        <title>Black Yeasts Isolated from many extreme environments.</title>
        <authorList>
            <person name="Coleine C."/>
            <person name="Stajich J.E."/>
            <person name="Selbmann L."/>
        </authorList>
    </citation>
    <scope>NUCLEOTIDE SEQUENCE [LARGE SCALE GENOMIC DNA]</scope>
    <source>
        <strain evidence="12 13">CCFEE 536</strain>
    </source>
</reference>
<feature type="compositionally biased region" description="Low complexity" evidence="10">
    <location>
        <begin position="190"/>
        <end position="213"/>
    </location>
</feature>
<feature type="domain" description="Tyrosyl-tRNA synthetase C-terminal" evidence="11">
    <location>
        <begin position="226"/>
        <end position="302"/>
    </location>
</feature>
<feature type="region of interest" description="Disordered" evidence="10">
    <location>
        <begin position="175"/>
        <end position="234"/>
    </location>
</feature>
<comment type="similarity">
    <text evidence="9">Belongs to the class-I aminoacyl-tRNA synthetase family.</text>
</comment>
<evidence type="ECO:0000256" key="5">
    <source>
        <dbReference type="ARBA" id="ARBA00022917"/>
    </source>
</evidence>
<keyword evidence="2 9" id="KW-0436">Ligase</keyword>
<protein>
    <recommendedName>
        <fullName evidence="1 9">Tyrosine--tRNA ligase</fullName>
        <ecNumber evidence="1 9">6.1.1.1</ecNumber>
    </recommendedName>
    <alternativeName>
        <fullName evidence="7 9">Tyrosyl-tRNA synthetase</fullName>
    </alternativeName>
</protein>
<evidence type="ECO:0000313" key="12">
    <source>
        <dbReference type="EMBL" id="KAK5280141.1"/>
    </source>
</evidence>
<accession>A0ABR0M4B4</accession>
<sequence>MENGDGMSFAEFTYPVLQAWDWWYMYNTKHPAIQLQIGGSDQYGNIVAGIDAIKYITKNHSNPELRQEKEDPLMTPYGLTVPLLTTSSGEKFGKSAGNAIWLDKEMTSSFDLYGFFLRSADADVERYLKLFTFLPMETIRSVMEEHAQNPSKRTAQHLLAAELLELVHGKLAAEEAAQQHSRFSGNRSKPTTSTSPTPSSPTSETTSTSNTNTDINRSLNPHAPPTNWENAPSPNTTLPRSLVYGMTFGRILYHAGLVSSYSEGNRLIQKGGVYVGSAPAQIGHQRDEVSFTPAKWGDPAATE</sequence>
<keyword evidence="5 9" id="KW-0648">Protein biosynthesis</keyword>
<organism evidence="12 13">
    <name type="scientific">Cryomyces antarcticus</name>
    <dbReference type="NCBI Taxonomy" id="329879"/>
    <lineage>
        <taxon>Eukaryota</taxon>
        <taxon>Fungi</taxon>
        <taxon>Dikarya</taxon>
        <taxon>Ascomycota</taxon>
        <taxon>Pezizomycotina</taxon>
        <taxon>Dothideomycetes</taxon>
        <taxon>Dothideomycetes incertae sedis</taxon>
        <taxon>Cryomyces</taxon>
    </lineage>
</organism>
<proteinExistence type="inferred from homology"/>
<keyword evidence="6 9" id="KW-0030">Aminoacyl-tRNA synthetase</keyword>
<feature type="non-terminal residue" evidence="12">
    <location>
        <position position="303"/>
    </location>
</feature>
<dbReference type="NCBIfam" id="TIGR00234">
    <property type="entry name" value="tyrS"/>
    <property type="match status" value="1"/>
</dbReference>
<dbReference type="CDD" id="cd00165">
    <property type="entry name" value="S4"/>
    <property type="match status" value="1"/>
</dbReference>
<dbReference type="EMBL" id="JAVRRA010001473">
    <property type="protein sequence ID" value="KAK5280141.1"/>
    <property type="molecule type" value="Genomic_DNA"/>
</dbReference>
<dbReference type="EC" id="6.1.1.1" evidence="1 9"/>
<evidence type="ECO:0000256" key="10">
    <source>
        <dbReference type="SAM" id="MobiDB-lite"/>
    </source>
</evidence>
<dbReference type="GO" id="GO:0004831">
    <property type="term" value="F:tyrosine-tRNA ligase activity"/>
    <property type="evidence" value="ECO:0007669"/>
    <property type="project" value="UniProtKB-EC"/>
</dbReference>
<comment type="catalytic activity">
    <reaction evidence="8 9">
        <text>tRNA(Tyr) + L-tyrosine + ATP = L-tyrosyl-tRNA(Tyr) + AMP + diphosphate + H(+)</text>
        <dbReference type="Rhea" id="RHEA:10220"/>
        <dbReference type="Rhea" id="RHEA-COMP:9706"/>
        <dbReference type="Rhea" id="RHEA-COMP:9707"/>
        <dbReference type="ChEBI" id="CHEBI:15378"/>
        <dbReference type="ChEBI" id="CHEBI:30616"/>
        <dbReference type="ChEBI" id="CHEBI:33019"/>
        <dbReference type="ChEBI" id="CHEBI:58315"/>
        <dbReference type="ChEBI" id="CHEBI:78442"/>
        <dbReference type="ChEBI" id="CHEBI:78536"/>
        <dbReference type="ChEBI" id="CHEBI:456215"/>
        <dbReference type="EC" id="6.1.1.1"/>
    </reaction>
</comment>
<dbReference type="SUPFAM" id="SSF52374">
    <property type="entry name" value="Nucleotidylyl transferase"/>
    <property type="match status" value="1"/>
</dbReference>
<evidence type="ECO:0000313" key="13">
    <source>
        <dbReference type="Proteomes" id="UP001357485"/>
    </source>
</evidence>
<dbReference type="PANTHER" id="PTHR11766:SF0">
    <property type="entry name" value="TYROSINE--TRNA LIGASE, MITOCHONDRIAL"/>
    <property type="match status" value="1"/>
</dbReference>
<dbReference type="PRINTS" id="PR01040">
    <property type="entry name" value="TRNASYNTHTYR"/>
</dbReference>
<gene>
    <name evidence="12" type="primary">MSY1_3</name>
    <name evidence="12" type="ORF">LTR16_007150</name>
</gene>
<dbReference type="Gene3D" id="3.40.50.620">
    <property type="entry name" value="HUPs"/>
    <property type="match status" value="1"/>
</dbReference>
<evidence type="ECO:0000256" key="9">
    <source>
        <dbReference type="RuleBase" id="RU361234"/>
    </source>
</evidence>
<evidence type="ECO:0000256" key="4">
    <source>
        <dbReference type="ARBA" id="ARBA00022840"/>
    </source>
</evidence>
<dbReference type="Gene3D" id="1.10.240.10">
    <property type="entry name" value="Tyrosyl-Transfer RNA Synthetase"/>
    <property type="match status" value="1"/>
</dbReference>
<keyword evidence="3 9" id="KW-0547">Nucleotide-binding</keyword>
<dbReference type="InterPro" id="IPR024088">
    <property type="entry name" value="Tyr-tRNA-ligase_bac-type"/>
</dbReference>
<dbReference type="Pfam" id="PF00579">
    <property type="entry name" value="tRNA-synt_1b"/>
    <property type="match status" value="1"/>
</dbReference>
<dbReference type="Proteomes" id="UP001357485">
    <property type="component" value="Unassembled WGS sequence"/>
</dbReference>
<dbReference type="InterPro" id="IPR032005">
    <property type="entry name" value="TyrRSs_C"/>
</dbReference>
<dbReference type="InterPro" id="IPR002307">
    <property type="entry name" value="Tyr-tRNA-ligase"/>
</dbReference>
<dbReference type="SUPFAM" id="SSF55174">
    <property type="entry name" value="Alpha-L RNA-binding motif"/>
    <property type="match status" value="1"/>
</dbReference>
<evidence type="ECO:0000256" key="1">
    <source>
        <dbReference type="ARBA" id="ARBA00013160"/>
    </source>
</evidence>
<evidence type="ECO:0000256" key="8">
    <source>
        <dbReference type="ARBA" id="ARBA00048248"/>
    </source>
</evidence>
<dbReference type="Pfam" id="PF16714">
    <property type="entry name" value="TyrRSs_C"/>
    <property type="match status" value="1"/>
</dbReference>
<keyword evidence="4 9" id="KW-0067">ATP-binding</keyword>
<evidence type="ECO:0000256" key="3">
    <source>
        <dbReference type="ARBA" id="ARBA00022741"/>
    </source>
</evidence>
<keyword evidence="13" id="KW-1185">Reference proteome</keyword>
<evidence type="ECO:0000259" key="11">
    <source>
        <dbReference type="Pfam" id="PF16714"/>
    </source>
</evidence>
<name>A0ABR0M4B4_9PEZI</name>
<dbReference type="InterPro" id="IPR002305">
    <property type="entry name" value="aa-tRNA-synth_Ic"/>
</dbReference>
<comment type="caution">
    <text evidence="12">The sequence shown here is derived from an EMBL/GenBank/DDBJ whole genome shotgun (WGS) entry which is preliminary data.</text>
</comment>